<dbReference type="PANTHER" id="PTHR45867:SF3">
    <property type="entry name" value="ACID PHOSPHATASE TYPE 7"/>
    <property type="match status" value="1"/>
</dbReference>
<evidence type="ECO:0000256" key="1">
    <source>
        <dbReference type="ARBA" id="ARBA00022729"/>
    </source>
</evidence>
<evidence type="ECO:0000256" key="2">
    <source>
        <dbReference type="SAM" id="SignalP"/>
    </source>
</evidence>
<reference evidence="5 6" key="1">
    <citation type="submission" date="2016-10" db="EMBL/GenBank/DDBJ databases">
        <authorList>
            <person name="de Groot N.N."/>
        </authorList>
    </citation>
    <scope>NUCLEOTIDE SEQUENCE [LARGE SCALE GENOMIC DNA]</scope>
    <source>
        <strain evidence="5 6">DSM 43941</strain>
    </source>
</reference>
<dbReference type="InterPro" id="IPR029052">
    <property type="entry name" value="Metallo-depent_PP-like"/>
</dbReference>
<dbReference type="InterPro" id="IPR008963">
    <property type="entry name" value="Purple_acid_Pase-like_N"/>
</dbReference>
<dbReference type="Pfam" id="PF16656">
    <property type="entry name" value="Pur_ac_phosph_N"/>
    <property type="match status" value="1"/>
</dbReference>
<dbReference type="GO" id="GO:0046872">
    <property type="term" value="F:metal ion binding"/>
    <property type="evidence" value="ECO:0007669"/>
    <property type="project" value="InterPro"/>
</dbReference>
<evidence type="ECO:0000313" key="5">
    <source>
        <dbReference type="EMBL" id="SDS50799.1"/>
    </source>
</evidence>
<evidence type="ECO:0000313" key="6">
    <source>
        <dbReference type="Proteomes" id="UP000198688"/>
    </source>
</evidence>
<feature type="domain" description="Calcineurin-like phosphoesterase" evidence="3">
    <location>
        <begin position="139"/>
        <end position="344"/>
    </location>
</feature>
<dbReference type="SUPFAM" id="SSF49363">
    <property type="entry name" value="Purple acid phosphatase, N-terminal domain"/>
    <property type="match status" value="1"/>
</dbReference>
<dbReference type="GO" id="GO:0003993">
    <property type="term" value="F:acid phosphatase activity"/>
    <property type="evidence" value="ECO:0007669"/>
    <property type="project" value="InterPro"/>
</dbReference>
<sequence>MRTHLIRNGAVVLGMAVAVSGLGAPAYAADSATLSAVVLGVGANETQRIVSWYSSADTTQSVQLAPAASVVGGEFPANAPTFAALGSANIASSGGYNRHATITGLAEHTAYQYRVGSEGNWSAAYPFKTQDFEGDYDFLFYGDPQIGASGNVANDQAGWTDTLDVSLAANPNAELLVSGGDQVETANTEAQWNAFLASDKLRQYPWVATIGNHDVGGKAYEQHLYTPNTDRSGSYYSNGNPASNTSGGNYWYVYKDTLFIDLNSNSYATSQGGGGDAAHVKYVTDVVKQHGAEAKWTVLVYHHSIYSAAAHAKDSDAKVRRVDFPTTFSDLGVDLVLQGHDHVYTRSYLIKNGQKANSDEQPGDAEVFAGPGGVLYVTSNSASGSKYYDITKPDASGTNGPDPLKPANYWYNSVQNQEHARTYVKVEVRNDKLVVANVRSAASTEAGQPVGSIVDKVTVRPYHGDGQQIQVGVPTAVPGEFGWTIDGHNDLVDLGTAVETNGEYFAATGKINPIKVSDSRRSLSPWSISASVGDFTDADKKFSGSYLGWGPYLATAGAGAETGADVASGYDDDGKGLSVSRGLGYAEQGHARGTAVLGADLDLKIPGEAEKGNYRTTLTITALSS</sequence>
<feature type="signal peptide" evidence="2">
    <location>
        <begin position="1"/>
        <end position="28"/>
    </location>
</feature>
<keyword evidence="6" id="KW-1185">Reference proteome</keyword>
<dbReference type="STRING" id="113562.SAMN04489716_0937"/>
<dbReference type="InterPro" id="IPR004843">
    <property type="entry name" value="Calcineurin-like_PHP"/>
</dbReference>
<feature type="chain" id="PRO_5009260395" evidence="2">
    <location>
        <begin position="29"/>
        <end position="625"/>
    </location>
</feature>
<dbReference type="AlphaFoldDB" id="A0A1H1STT7"/>
<dbReference type="Pfam" id="PF00149">
    <property type="entry name" value="Metallophos"/>
    <property type="match status" value="1"/>
</dbReference>
<organism evidence="5 6">
    <name type="scientific">Actinoplanes derwentensis</name>
    <dbReference type="NCBI Taxonomy" id="113562"/>
    <lineage>
        <taxon>Bacteria</taxon>
        <taxon>Bacillati</taxon>
        <taxon>Actinomycetota</taxon>
        <taxon>Actinomycetes</taxon>
        <taxon>Micromonosporales</taxon>
        <taxon>Micromonosporaceae</taxon>
        <taxon>Actinoplanes</taxon>
    </lineage>
</organism>
<dbReference type="Gene3D" id="2.60.40.380">
    <property type="entry name" value="Purple acid phosphatase-like, N-terminal"/>
    <property type="match status" value="1"/>
</dbReference>
<evidence type="ECO:0000259" key="4">
    <source>
        <dbReference type="Pfam" id="PF16656"/>
    </source>
</evidence>
<gene>
    <name evidence="5" type="ORF">SAMN04489716_0937</name>
</gene>
<dbReference type="Proteomes" id="UP000198688">
    <property type="component" value="Chromosome I"/>
</dbReference>
<dbReference type="SUPFAM" id="SSF56300">
    <property type="entry name" value="Metallo-dependent phosphatases"/>
    <property type="match status" value="1"/>
</dbReference>
<dbReference type="Gene3D" id="3.60.21.10">
    <property type="match status" value="1"/>
</dbReference>
<dbReference type="EMBL" id="LT629758">
    <property type="protein sequence ID" value="SDS50799.1"/>
    <property type="molecule type" value="Genomic_DNA"/>
</dbReference>
<evidence type="ECO:0000259" key="3">
    <source>
        <dbReference type="Pfam" id="PF00149"/>
    </source>
</evidence>
<name>A0A1H1STT7_9ACTN</name>
<keyword evidence="1 2" id="KW-0732">Signal</keyword>
<dbReference type="RefSeq" id="WP_092541910.1">
    <property type="nucleotide sequence ID" value="NZ_BOMJ01000009.1"/>
</dbReference>
<accession>A0A1H1STT7</accession>
<dbReference type="InterPro" id="IPR015914">
    <property type="entry name" value="PAPs_N"/>
</dbReference>
<dbReference type="PANTHER" id="PTHR45867">
    <property type="entry name" value="PURPLE ACID PHOSPHATASE"/>
    <property type="match status" value="1"/>
</dbReference>
<proteinExistence type="predicted"/>
<feature type="domain" description="Purple acid phosphatase N-terminal" evidence="4">
    <location>
        <begin position="37"/>
        <end position="129"/>
    </location>
</feature>
<dbReference type="OrthoDB" id="9804511at2"/>
<protein>
    <submittedName>
        <fullName evidence="5">Calcineurin-like phosphoesterase</fullName>
    </submittedName>
</protein>